<dbReference type="Proteomes" id="UP000887561">
    <property type="component" value="Unplaced"/>
</dbReference>
<organism evidence="1 2">
    <name type="scientific">Meloidogyne javanica</name>
    <name type="common">Root-knot nematode worm</name>
    <dbReference type="NCBI Taxonomy" id="6303"/>
    <lineage>
        <taxon>Eukaryota</taxon>
        <taxon>Metazoa</taxon>
        <taxon>Ecdysozoa</taxon>
        <taxon>Nematoda</taxon>
        <taxon>Chromadorea</taxon>
        <taxon>Rhabditida</taxon>
        <taxon>Tylenchina</taxon>
        <taxon>Tylenchomorpha</taxon>
        <taxon>Tylenchoidea</taxon>
        <taxon>Meloidogynidae</taxon>
        <taxon>Meloidogyninae</taxon>
        <taxon>Meloidogyne</taxon>
        <taxon>Meloidogyne incognita group</taxon>
    </lineage>
</organism>
<dbReference type="WBParaSite" id="scaffold16009_cov196.g18090">
    <property type="protein sequence ID" value="scaffold16009_cov196.g18090"/>
    <property type="gene ID" value="scaffold16009_cov196.g18090"/>
</dbReference>
<sequence>MPVNVRTKKLPKEAKDYKELFDKLKLLWFDKAGDDVEQIVVKHSQQSSKKDENSPLYEHLLKLRKTVNNLLKQIFTEFVVGLDYNSFKKMGEEFEKTEELIKEYMLESYSIRNPHLFNRKREIEELHNFYDKLIENKDFKINNYWTRHVMDMINNKEGFDIAIGKLKTSELEDINELIENDYGGLDKELTPSRILDDKVSKLENNNDIRNIVLKDLWKQNEKKVAIFRLEDDEKEEMEAQPTDSGMCTILY</sequence>
<dbReference type="AlphaFoldDB" id="A0A915LT77"/>
<reference evidence="2" key="1">
    <citation type="submission" date="2022-11" db="UniProtKB">
        <authorList>
            <consortium name="WormBaseParasite"/>
        </authorList>
    </citation>
    <scope>IDENTIFICATION</scope>
</reference>
<accession>A0A915LT77</accession>
<name>A0A915LT77_MELJA</name>
<keyword evidence="1" id="KW-1185">Reference proteome</keyword>
<evidence type="ECO:0000313" key="2">
    <source>
        <dbReference type="WBParaSite" id="scaffold16009_cov196.g18090"/>
    </source>
</evidence>
<proteinExistence type="predicted"/>
<evidence type="ECO:0000313" key="1">
    <source>
        <dbReference type="Proteomes" id="UP000887561"/>
    </source>
</evidence>
<protein>
    <submittedName>
        <fullName evidence="2">Uncharacterized protein</fullName>
    </submittedName>
</protein>